<feature type="transmembrane region" description="Helical" evidence="1">
    <location>
        <begin position="43"/>
        <end position="62"/>
    </location>
</feature>
<feature type="transmembrane region" description="Helical" evidence="1">
    <location>
        <begin position="74"/>
        <end position="97"/>
    </location>
</feature>
<feature type="domain" description="Membrane-associated sensor" evidence="2">
    <location>
        <begin position="42"/>
        <end position="117"/>
    </location>
</feature>
<accession>A0A7H4MXX3</accession>
<keyword evidence="1" id="KW-0812">Transmembrane</keyword>
<evidence type="ECO:0000259" key="2">
    <source>
        <dbReference type="Pfam" id="PF17158"/>
    </source>
</evidence>
<gene>
    <name evidence="3" type="ORF">NCTC11694_07564</name>
</gene>
<dbReference type="InterPro" id="IPR033424">
    <property type="entry name" value="MASE4"/>
</dbReference>
<feature type="transmembrane region" description="Helical" evidence="1">
    <location>
        <begin position="12"/>
        <end position="37"/>
    </location>
</feature>
<organism evidence="3 4">
    <name type="scientific">Klebsiella michiganensis</name>
    <dbReference type="NCBI Taxonomy" id="1134687"/>
    <lineage>
        <taxon>Bacteria</taxon>
        <taxon>Pseudomonadati</taxon>
        <taxon>Pseudomonadota</taxon>
        <taxon>Gammaproteobacteria</taxon>
        <taxon>Enterobacterales</taxon>
        <taxon>Enterobacteriaceae</taxon>
        <taxon>Klebsiella/Raoultella group</taxon>
        <taxon>Klebsiella</taxon>
    </lineage>
</organism>
<keyword evidence="1" id="KW-1133">Transmembrane helix</keyword>
<reference evidence="3 4" key="1">
    <citation type="submission" date="2018-06" db="EMBL/GenBank/DDBJ databases">
        <authorList>
            <consortium name="Pathogen Informatics"/>
            <person name="Doyle S."/>
        </authorList>
    </citation>
    <scope>NUCLEOTIDE SEQUENCE [LARGE SCALE GENOMIC DNA]</scope>
    <source>
        <strain evidence="3 4">NCTC11694</strain>
    </source>
</reference>
<dbReference type="AlphaFoldDB" id="A0A7H4MXX3"/>
<evidence type="ECO:0000313" key="4">
    <source>
        <dbReference type="Proteomes" id="UP000255050"/>
    </source>
</evidence>
<evidence type="ECO:0000313" key="3">
    <source>
        <dbReference type="EMBL" id="STT07936.1"/>
    </source>
</evidence>
<keyword evidence="1" id="KW-0472">Membrane</keyword>
<protein>
    <submittedName>
        <fullName evidence="3">Diguanylate cyclase</fullName>
    </submittedName>
</protein>
<proteinExistence type="predicted"/>
<dbReference type="Pfam" id="PF17158">
    <property type="entry name" value="MASE4"/>
    <property type="match status" value="1"/>
</dbReference>
<name>A0A7H4MXX3_9ENTR</name>
<dbReference type="EMBL" id="UGJR01000006">
    <property type="protein sequence ID" value="STT07936.1"/>
    <property type="molecule type" value="Genomic_DNA"/>
</dbReference>
<comment type="caution">
    <text evidence="3">The sequence shown here is derived from an EMBL/GenBank/DDBJ whole genome shotgun (WGS) entry which is preliminary data.</text>
</comment>
<sequence>MRVNIKSLPCRIFIYAIACSLSIAVVNFITTSLIHRISTTSSMLFPVLTISLMGFHIMIACFMGMKYLCDKKQLYLAPIAFAFTCSALLMLGTIGSYPDWLVCAQGREINQNDALIFIFSAT</sequence>
<evidence type="ECO:0000256" key="1">
    <source>
        <dbReference type="SAM" id="Phobius"/>
    </source>
</evidence>
<dbReference type="Proteomes" id="UP000255050">
    <property type="component" value="Unassembled WGS sequence"/>
</dbReference>